<reference evidence="3" key="1">
    <citation type="submission" date="2025-08" db="UniProtKB">
        <authorList>
            <consortium name="RefSeq"/>
        </authorList>
    </citation>
    <scope>IDENTIFICATION</scope>
</reference>
<evidence type="ECO:0000313" key="3">
    <source>
        <dbReference type="RefSeq" id="XP_012935271.1"/>
    </source>
</evidence>
<gene>
    <name evidence="3" type="primary">LOC106011169</name>
</gene>
<feature type="region of interest" description="Disordered" evidence="1">
    <location>
        <begin position="1"/>
        <end position="28"/>
    </location>
</feature>
<sequence>MPQPRSLAHKHSSFVPSSSSSSPQRRPAHVATPTSVLLAVSLVLSLCPWSVCGFPRERRQYFTSCWGWGASCSLHPAGRGQPPPLAISRPIQRQQPSPVQQEQQQPISKARTRAGIPSIVTSGGWGAGTMGKRAVDLEFESRGLLEVLRRLARRELDTY</sequence>
<protein>
    <submittedName>
        <fullName evidence="3">Uncharacterized protein LOC106011169</fullName>
    </submittedName>
</protein>
<feature type="region of interest" description="Disordered" evidence="1">
    <location>
        <begin position="79"/>
        <end position="111"/>
    </location>
</feature>
<feature type="compositionally biased region" description="Low complexity" evidence="1">
    <location>
        <begin position="87"/>
        <end position="108"/>
    </location>
</feature>
<dbReference type="GeneID" id="106011169"/>
<feature type="compositionally biased region" description="Low complexity" evidence="1">
    <location>
        <begin position="13"/>
        <end position="23"/>
    </location>
</feature>
<keyword evidence="2" id="KW-1185">Reference proteome</keyword>
<evidence type="ECO:0000313" key="2">
    <source>
        <dbReference type="Proteomes" id="UP000694888"/>
    </source>
</evidence>
<dbReference type="Proteomes" id="UP000694888">
    <property type="component" value="Unplaced"/>
</dbReference>
<evidence type="ECO:0000256" key="1">
    <source>
        <dbReference type="SAM" id="MobiDB-lite"/>
    </source>
</evidence>
<dbReference type="RefSeq" id="XP_012935271.1">
    <property type="nucleotide sequence ID" value="XM_013079817.2"/>
</dbReference>
<organism evidence="2 3">
    <name type="scientific">Aplysia californica</name>
    <name type="common">California sea hare</name>
    <dbReference type="NCBI Taxonomy" id="6500"/>
    <lineage>
        <taxon>Eukaryota</taxon>
        <taxon>Metazoa</taxon>
        <taxon>Spiralia</taxon>
        <taxon>Lophotrochozoa</taxon>
        <taxon>Mollusca</taxon>
        <taxon>Gastropoda</taxon>
        <taxon>Heterobranchia</taxon>
        <taxon>Euthyneura</taxon>
        <taxon>Tectipleura</taxon>
        <taxon>Aplysiida</taxon>
        <taxon>Aplysioidea</taxon>
        <taxon>Aplysiidae</taxon>
        <taxon>Aplysia</taxon>
    </lineage>
</organism>
<name>A0ABM0ZVD7_APLCA</name>
<proteinExistence type="predicted"/>
<accession>A0ABM0ZVD7</accession>